<dbReference type="AlphaFoldDB" id="A0A9W9VME5"/>
<accession>A0A9W9VME5</accession>
<dbReference type="GeneID" id="81371966"/>
<proteinExistence type="predicted"/>
<gene>
    <name evidence="1" type="ORF">N7509_008349</name>
</gene>
<evidence type="ECO:0000313" key="2">
    <source>
        <dbReference type="Proteomes" id="UP001147747"/>
    </source>
</evidence>
<sequence>MSTRQFVIAESWGPHYTAVSLDAEGSKDRLFIENSPHAPKKPDLTLHRTDVDGAVLGLTQFQRFSSNCNVRLENDDNEIHLAKKGLVSPSYTFDIHIHGKKRSLAWKRTRSLGNHRTPHGNIKLIDEESQEVMAVFSRDGFAFVPGCLDIYGTYGENFEQLSLLTGLAVREQQRRQTTRSVRAGQDNVYTMGVVGVGGGGGGGGC</sequence>
<dbReference type="Proteomes" id="UP001147747">
    <property type="component" value="Unassembled WGS sequence"/>
</dbReference>
<dbReference type="OrthoDB" id="3431997at2759"/>
<keyword evidence="2" id="KW-1185">Reference proteome</keyword>
<reference evidence="1" key="2">
    <citation type="journal article" date="2023" name="IMA Fungus">
        <title>Comparative genomic study of the Penicillium genus elucidates a diverse pangenome and 15 lateral gene transfer events.</title>
        <authorList>
            <person name="Petersen C."/>
            <person name="Sorensen T."/>
            <person name="Nielsen M.R."/>
            <person name="Sondergaard T.E."/>
            <person name="Sorensen J.L."/>
            <person name="Fitzpatrick D.A."/>
            <person name="Frisvad J.C."/>
            <person name="Nielsen K.L."/>
        </authorList>
    </citation>
    <scope>NUCLEOTIDE SEQUENCE</scope>
    <source>
        <strain evidence="1">IBT 29677</strain>
    </source>
</reference>
<reference evidence="1" key="1">
    <citation type="submission" date="2022-12" db="EMBL/GenBank/DDBJ databases">
        <authorList>
            <person name="Petersen C."/>
        </authorList>
    </citation>
    <scope>NUCLEOTIDE SEQUENCE</scope>
    <source>
        <strain evidence="1">IBT 29677</strain>
    </source>
</reference>
<comment type="caution">
    <text evidence="1">The sequence shown here is derived from an EMBL/GenBank/DDBJ whole genome shotgun (WGS) entry which is preliminary data.</text>
</comment>
<name>A0A9W9VME5_9EURO</name>
<protein>
    <submittedName>
        <fullName evidence="1">Uncharacterized protein</fullName>
    </submittedName>
</protein>
<evidence type="ECO:0000313" key="1">
    <source>
        <dbReference type="EMBL" id="KAJ5385808.1"/>
    </source>
</evidence>
<organism evidence="1 2">
    <name type="scientific">Penicillium cosmopolitanum</name>
    <dbReference type="NCBI Taxonomy" id="1131564"/>
    <lineage>
        <taxon>Eukaryota</taxon>
        <taxon>Fungi</taxon>
        <taxon>Dikarya</taxon>
        <taxon>Ascomycota</taxon>
        <taxon>Pezizomycotina</taxon>
        <taxon>Eurotiomycetes</taxon>
        <taxon>Eurotiomycetidae</taxon>
        <taxon>Eurotiales</taxon>
        <taxon>Aspergillaceae</taxon>
        <taxon>Penicillium</taxon>
    </lineage>
</organism>
<dbReference type="RefSeq" id="XP_056483606.1">
    <property type="nucleotide sequence ID" value="XM_056632986.1"/>
</dbReference>
<dbReference type="EMBL" id="JAPZBU010000009">
    <property type="protein sequence ID" value="KAJ5385808.1"/>
    <property type="molecule type" value="Genomic_DNA"/>
</dbReference>